<accession>A0ACC0A0P1</accession>
<name>A0ACC0A0P1_CATRO</name>
<protein>
    <submittedName>
        <fullName evidence="1">Uncharacterized protein</fullName>
    </submittedName>
</protein>
<comment type="caution">
    <text evidence="1">The sequence shown here is derived from an EMBL/GenBank/DDBJ whole genome shotgun (WGS) entry which is preliminary data.</text>
</comment>
<organism evidence="1 2">
    <name type="scientific">Catharanthus roseus</name>
    <name type="common">Madagascar periwinkle</name>
    <name type="synonym">Vinca rosea</name>
    <dbReference type="NCBI Taxonomy" id="4058"/>
    <lineage>
        <taxon>Eukaryota</taxon>
        <taxon>Viridiplantae</taxon>
        <taxon>Streptophyta</taxon>
        <taxon>Embryophyta</taxon>
        <taxon>Tracheophyta</taxon>
        <taxon>Spermatophyta</taxon>
        <taxon>Magnoliopsida</taxon>
        <taxon>eudicotyledons</taxon>
        <taxon>Gunneridae</taxon>
        <taxon>Pentapetalae</taxon>
        <taxon>asterids</taxon>
        <taxon>lamiids</taxon>
        <taxon>Gentianales</taxon>
        <taxon>Apocynaceae</taxon>
        <taxon>Rauvolfioideae</taxon>
        <taxon>Vinceae</taxon>
        <taxon>Catharanthinae</taxon>
        <taxon>Catharanthus</taxon>
    </lineage>
</organism>
<dbReference type="Proteomes" id="UP001060085">
    <property type="component" value="Linkage Group LG07"/>
</dbReference>
<sequence>MLFPDGWITHLTAISWDHRPLLLETYLTTGAVDSGQVIAEAGNTRSKIKEISRQIEELQIRPLTMKNSEEEGSLQLELDELLKREEIIWRDKAKAKWLEEGDSLTDHWTPTTPFFVSDLMEPKAPRWEKQRILQIFLQQLAHEIFKINIPHDVEQDTPIWTPSKTWRPRNELLHGHQIGDWTTFVDVVSKTADKYWKATMDRKMKSKKDYHAVSWKMPSQGTIKINFDAAFTEDLAIVALIARDHTSSVLGASTGSFAASDPFKAETLAANEAFKCASKNSIQNPMFEGDALNVLRAV</sequence>
<dbReference type="EMBL" id="CM044707">
    <property type="protein sequence ID" value="KAI5654169.1"/>
    <property type="molecule type" value="Genomic_DNA"/>
</dbReference>
<keyword evidence="2" id="KW-1185">Reference proteome</keyword>
<reference evidence="2" key="1">
    <citation type="journal article" date="2023" name="Nat. Plants">
        <title>Single-cell RNA sequencing provides a high-resolution roadmap for understanding the multicellular compartmentation of specialized metabolism.</title>
        <authorList>
            <person name="Sun S."/>
            <person name="Shen X."/>
            <person name="Li Y."/>
            <person name="Li Y."/>
            <person name="Wang S."/>
            <person name="Li R."/>
            <person name="Zhang H."/>
            <person name="Shen G."/>
            <person name="Guo B."/>
            <person name="Wei J."/>
            <person name="Xu J."/>
            <person name="St-Pierre B."/>
            <person name="Chen S."/>
            <person name="Sun C."/>
        </authorList>
    </citation>
    <scope>NUCLEOTIDE SEQUENCE [LARGE SCALE GENOMIC DNA]</scope>
</reference>
<evidence type="ECO:0000313" key="1">
    <source>
        <dbReference type="EMBL" id="KAI5654169.1"/>
    </source>
</evidence>
<gene>
    <name evidence="1" type="ORF">M9H77_31356</name>
</gene>
<proteinExistence type="predicted"/>
<evidence type="ECO:0000313" key="2">
    <source>
        <dbReference type="Proteomes" id="UP001060085"/>
    </source>
</evidence>